<keyword evidence="4" id="KW-1185">Reference proteome</keyword>
<name>A0A347VT30_9HELI</name>
<reference evidence="3" key="3">
    <citation type="submission" date="2018-04" db="EMBL/GenBank/DDBJ databases">
        <authorList>
            <person name="Sheh A."/>
            <person name="Shen Z."/>
            <person name="Mannion A.J."/>
            <person name="Fox J.G."/>
        </authorList>
    </citation>
    <scope>NUCLEOTIDE SEQUENCE</scope>
    <source>
        <strain evidence="3">MIT 97-6194</strain>
    </source>
</reference>
<dbReference type="Gene3D" id="2.30.110.10">
    <property type="entry name" value="Electron Transport, Fmn-binding Protein, Chain A"/>
    <property type="match status" value="1"/>
</dbReference>
<proteinExistence type="predicted"/>
<evidence type="ECO:0000313" key="4">
    <source>
        <dbReference type="Proteomes" id="UP000029714"/>
    </source>
</evidence>
<gene>
    <name evidence="2" type="ORF">DCO61_05190</name>
    <name evidence="3" type="ORF">LS64_003925</name>
</gene>
<dbReference type="EMBL" id="JRMP02000004">
    <property type="protein sequence ID" value="TLD95065.1"/>
    <property type="molecule type" value="Genomic_DNA"/>
</dbReference>
<dbReference type="AlphaFoldDB" id="A0A347VT30"/>
<dbReference type="Pfam" id="PF01243">
    <property type="entry name" value="PNPOx_N"/>
    <property type="match status" value="1"/>
</dbReference>
<reference evidence="2 5" key="4">
    <citation type="submission" date="2019-12" db="EMBL/GenBank/DDBJ databases">
        <title>Multi-Generational Helicobacter saguini Isolates.</title>
        <authorList>
            <person name="Mannion A."/>
            <person name="Shen Z."/>
            <person name="Fox J.G."/>
        </authorList>
    </citation>
    <scope>NUCLEOTIDE SEQUENCE [LARGE SCALE GENOMIC DNA]</scope>
    <source>
        <strain evidence="2">16-048</strain>
        <strain evidence="5">16-048 (F4)</strain>
    </source>
</reference>
<evidence type="ECO:0000313" key="3">
    <source>
        <dbReference type="EMBL" id="TLD95065.1"/>
    </source>
</evidence>
<evidence type="ECO:0000313" key="5">
    <source>
        <dbReference type="Proteomes" id="UP000477070"/>
    </source>
</evidence>
<organism evidence="3 4">
    <name type="scientific">Helicobacter saguini</name>
    <dbReference type="NCBI Taxonomy" id="1548018"/>
    <lineage>
        <taxon>Bacteria</taxon>
        <taxon>Pseudomonadati</taxon>
        <taxon>Campylobacterota</taxon>
        <taxon>Epsilonproteobacteria</taxon>
        <taxon>Campylobacterales</taxon>
        <taxon>Helicobacteraceae</taxon>
        <taxon>Helicobacter</taxon>
    </lineage>
</organism>
<reference evidence="3 4" key="2">
    <citation type="journal article" date="2016" name="Infect. Immun.">
        <title>Helicobacter saguini, a Novel Helicobacter Isolated from Cotton-Top Tamarins with Ulcerative Colitis, Has Proinflammatory Properties and Induces Typhlocolitis and Dysplasia in Gnotobiotic IL-10-/- Mice.</title>
        <authorList>
            <person name="Shen Z."/>
            <person name="Mannion A."/>
            <person name="Whary M.T."/>
            <person name="Muthupalani S."/>
            <person name="Sheh A."/>
            <person name="Feng Y."/>
            <person name="Gong G."/>
            <person name="Vandamme P."/>
            <person name="Holcombe H.R."/>
            <person name="Paster B.J."/>
            <person name="Fox J.G."/>
        </authorList>
    </citation>
    <scope>NUCLEOTIDE SEQUENCE [LARGE SCALE GENOMIC DNA]</scope>
    <source>
        <strain evidence="3 4">MIT 97-6194</strain>
    </source>
</reference>
<accession>A0A347VT30</accession>
<comment type="caution">
    <text evidence="3">The sequence shown here is derived from an EMBL/GenBank/DDBJ whole genome shotgun (WGS) entry which is preliminary data.</text>
</comment>
<dbReference type="OrthoDB" id="9792542at2"/>
<sequence length="132" mass="15343">MEKLQEIMSFLESNRIQIFSTSVDNKPVSRPIGSAALCNGRIWYCMNNDKPMFKQLQDNPNVCICVCGSDFSWIRIYARVVFSDDKLIKNMYMQRPNSSFKSVDDPRFSVFYLSEIRAEIHIKGETKVIEID</sequence>
<dbReference type="InterPro" id="IPR012349">
    <property type="entry name" value="Split_barrel_FMN-bd"/>
</dbReference>
<dbReference type="STRING" id="1548018.LS64_09990"/>
<evidence type="ECO:0000313" key="2">
    <source>
        <dbReference type="EMBL" id="MWV69417.1"/>
    </source>
</evidence>
<dbReference type="EMBL" id="QBIU01000001">
    <property type="protein sequence ID" value="MWV69417.1"/>
    <property type="molecule type" value="Genomic_DNA"/>
</dbReference>
<dbReference type="PANTHER" id="PTHR34818">
    <property type="entry name" value="PROTEIN BLI-3"/>
    <property type="match status" value="1"/>
</dbReference>
<dbReference type="Proteomes" id="UP000029714">
    <property type="component" value="Unassembled WGS sequence"/>
</dbReference>
<dbReference type="InterPro" id="IPR052917">
    <property type="entry name" value="Stress-Dev_Protein"/>
</dbReference>
<evidence type="ECO:0000259" key="1">
    <source>
        <dbReference type="Pfam" id="PF01243"/>
    </source>
</evidence>
<feature type="domain" description="Pyridoxamine 5'-phosphate oxidase N-terminal" evidence="1">
    <location>
        <begin position="5"/>
        <end position="111"/>
    </location>
</feature>
<dbReference type="PANTHER" id="PTHR34818:SF1">
    <property type="entry name" value="PROTEIN BLI-3"/>
    <property type="match status" value="1"/>
</dbReference>
<dbReference type="InterPro" id="IPR011576">
    <property type="entry name" value="Pyridox_Oxase_N"/>
</dbReference>
<protein>
    <recommendedName>
        <fullName evidence="1">Pyridoxamine 5'-phosphate oxidase N-terminal domain-containing protein</fullName>
    </recommendedName>
</protein>
<dbReference type="Proteomes" id="UP000477070">
    <property type="component" value="Unassembled WGS sequence"/>
</dbReference>
<dbReference type="SUPFAM" id="SSF50475">
    <property type="entry name" value="FMN-binding split barrel"/>
    <property type="match status" value="1"/>
</dbReference>
<reference evidence="3 4" key="1">
    <citation type="journal article" date="2014" name="Genome Announc.">
        <title>Draft genome sequences of eight enterohepatic helicobacter species isolated from both laboratory and wild rodents.</title>
        <authorList>
            <person name="Sheh A."/>
            <person name="Shen Z."/>
            <person name="Fox J.G."/>
        </authorList>
    </citation>
    <scope>NUCLEOTIDE SEQUENCE [LARGE SCALE GENOMIC DNA]</scope>
    <source>
        <strain evidence="3 4">MIT 97-6194</strain>
    </source>
</reference>
<dbReference type="RefSeq" id="WP_034572756.1">
    <property type="nucleotide sequence ID" value="NZ_JRMP02000004.1"/>
</dbReference>